<dbReference type="AlphaFoldDB" id="A0A7C5U4Y0"/>
<dbReference type="InterPro" id="IPR036250">
    <property type="entry name" value="AcylCo_DH-like_C"/>
</dbReference>
<keyword evidence="4 5" id="KW-0274">FAD</keyword>
<keyword evidence="3 5" id="KW-0285">Flavoprotein</keyword>
<dbReference type="InterPro" id="IPR046373">
    <property type="entry name" value="Acyl-CoA_Oxase/DH_mid-dom_sf"/>
</dbReference>
<dbReference type="SUPFAM" id="SSF47203">
    <property type="entry name" value="Acyl-CoA dehydrogenase C-terminal domain-like"/>
    <property type="match status" value="1"/>
</dbReference>
<sequence length="406" mass="45137">MDFRLTQDQELLRENIAEFCKRVIEPKWIEIDDKGEIDREVIERMADVGLFGMTISSEYGGQDGSFLEAALAAEQLAYHGPALSIAVMYLLQCSWPYMLQRYAFQEAKAEILPKVAAGDAAVGIASTEAHGGSDVASVLVRAVKKDEKTWRVSGEKSMVSLPTIIEKMPWGGGWFLIARTGDPSLKHRSITDFLFLMKKNGKVTPGVRYKPWTEFARRGLDTSVVTFEDAEVEDVYRIGEVNNGFKIAMEGFNLARTMIGAVCVGCAEWLMERAVEWVRQRRVFGKPIASYQGVSFKLAEFASSLEAAKLLSYKAAWTADRYYRDGVGSLSDVAKLGAMAKLRCASLAVDIGEEVMKIYGGASYYKETPIFRAWLAAFSYVVGAEGAENILRLIVARELIGREFIE</sequence>
<dbReference type="Pfam" id="PF02770">
    <property type="entry name" value="Acyl-CoA_dh_M"/>
    <property type="match status" value="1"/>
</dbReference>
<dbReference type="Gene3D" id="1.20.140.10">
    <property type="entry name" value="Butyryl-CoA Dehydrogenase, subunit A, domain 3"/>
    <property type="match status" value="1"/>
</dbReference>
<evidence type="ECO:0000256" key="4">
    <source>
        <dbReference type="ARBA" id="ARBA00022827"/>
    </source>
</evidence>
<evidence type="ECO:0000259" key="7">
    <source>
        <dbReference type="Pfam" id="PF02770"/>
    </source>
</evidence>
<evidence type="ECO:0000259" key="8">
    <source>
        <dbReference type="Pfam" id="PF02771"/>
    </source>
</evidence>
<keyword evidence="5" id="KW-0560">Oxidoreductase</keyword>
<proteinExistence type="inferred from homology"/>
<protein>
    <submittedName>
        <fullName evidence="9">Acyl-CoA dehydrogenase</fullName>
    </submittedName>
</protein>
<dbReference type="InterPro" id="IPR013786">
    <property type="entry name" value="AcylCoA_DH/ox_N"/>
</dbReference>
<dbReference type="PANTHER" id="PTHR43884:SF37">
    <property type="entry name" value="ACYL-COA DEHYDROGENASE"/>
    <property type="match status" value="1"/>
</dbReference>
<evidence type="ECO:0000259" key="6">
    <source>
        <dbReference type="Pfam" id="PF00441"/>
    </source>
</evidence>
<dbReference type="InterPro" id="IPR009100">
    <property type="entry name" value="AcylCoA_DH/oxidase_NM_dom_sf"/>
</dbReference>
<accession>A0A7C5U4Y0</accession>
<evidence type="ECO:0000256" key="1">
    <source>
        <dbReference type="ARBA" id="ARBA00001974"/>
    </source>
</evidence>
<feature type="domain" description="Acyl-CoA dehydrogenase/oxidase N-terminal" evidence="8">
    <location>
        <begin position="6"/>
        <end position="119"/>
    </location>
</feature>
<dbReference type="GO" id="GO:0050660">
    <property type="term" value="F:flavin adenine dinucleotide binding"/>
    <property type="evidence" value="ECO:0007669"/>
    <property type="project" value="InterPro"/>
</dbReference>
<dbReference type="PANTHER" id="PTHR43884">
    <property type="entry name" value="ACYL-COA DEHYDROGENASE"/>
    <property type="match status" value="1"/>
</dbReference>
<evidence type="ECO:0000256" key="3">
    <source>
        <dbReference type="ARBA" id="ARBA00022630"/>
    </source>
</evidence>
<feature type="domain" description="Acyl-CoA dehydrogenase/oxidase C-terminal" evidence="6">
    <location>
        <begin position="242"/>
        <end position="399"/>
    </location>
</feature>
<dbReference type="EMBL" id="DRXS01000154">
    <property type="protein sequence ID" value="HHR40734.1"/>
    <property type="molecule type" value="Genomic_DNA"/>
</dbReference>
<dbReference type="PIRSF" id="PIRSF016578">
    <property type="entry name" value="HsaA"/>
    <property type="match status" value="1"/>
</dbReference>
<feature type="domain" description="Acyl-CoA oxidase/dehydrogenase middle" evidence="7">
    <location>
        <begin position="124"/>
        <end position="229"/>
    </location>
</feature>
<dbReference type="InterPro" id="IPR009075">
    <property type="entry name" value="AcylCo_DH/oxidase_C"/>
</dbReference>
<dbReference type="InterPro" id="IPR006091">
    <property type="entry name" value="Acyl-CoA_Oxase/DH_mid-dom"/>
</dbReference>
<evidence type="ECO:0000313" key="9">
    <source>
        <dbReference type="EMBL" id="HHR40734.1"/>
    </source>
</evidence>
<dbReference type="CDD" id="cd00567">
    <property type="entry name" value="ACAD"/>
    <property type="match status" value="1"/>
</dbReference>
<comment type="similarity">
    <text evidence="2 5">Belongs to the acyl-CoA dehydrogenase family.</text>
</comment>
<dbReference type="SUPFAM" id="SSF56645">
    <property type="entry name" value="Acyl-CoA dehydrogenase NM domain-like"/>
    <property type="match status" value="1"/>
</dbReference>
<dbReference type="GO" id="GO:0003995">
    <property type="term" value="F:acyl-CoA dehydrogenase activity"/>
    <property type="evidence" value="ECO:0007669"/>
    <property type="project" value="TreeGrafter"/>
</dbReference>
<dbReference type="Gene3D" id="1.10.540.10">
    <property type="entry name" value="Acyl-CoA dehydrogenase/oxidase, N-terminal domain"/>
    <property type="match status" value="1"/>
</dbReference>
<dbReference type="Pfam" id="PF00441">
    <property type="entry name" value="Acyl-CoA_dh_1"/>
    <property type="match status" value="1"/>
</dbReference>
<reference evidence="9" key="1">
    <citation type="journal article" date="2020" name="mSystems">
        <title>Genome- and Community-Level Interaction Insights into Carbon Utilization and Element Cycling Functions of Hydrothermarchaeota in Hydrothermal Sediment.</title>
        <authorList>
            <person name="Zhou Z."/>
            <person name="Liu Y."/>
            <person name="Xu W."/>
            <person name="Pan J."/>
            <person name="Luo Z.H."/>
            <person name="Li M."/>
        </authorList>
    </citation>
    <scope>NUCLEOTIDE SEQUENCE [LARGE SCALE GENOMIC DNA]</scope>
    <source>
        <strain evidence="9">SpSt-1084</strain>
    </source>
</reference>
<comment type="cofactor">
    <cofactor evidence="1 5">
        <name>FAD</name>
        <dbReference type="ChEBI" id="CHEBI:57692"/>
    </cofactor>
</comment>
<evidence type="ECO:0000256" key="2">
    <source>
        <dbReference type="ARBA" id="ARBA00009347"/>
    </source>
</evidence>
<dbReference type="Pfam" id="PF02771">
    <property type="entry name" value="Acyl-CoA_dh_N"/>
    <property type="match status" value="1"/>
</dbReference>
<name>A0A7C5U4Y0_CALS0</name>
<comment type="caution">
    <text evidence="9">The sequence shown here is derived from an EMBL/GenBank/DDBJ whole genome shotgun (WGS) entry which is preliminary data.</text>
</comment>
<dbReference type="Gene3D" id="2.40.110.10">
    <property type="entry name" value="Butyryl-CoA Dehydrogenase, subunit A, domain 2"/>
    <property type="match status" value="1"/>
</dbReference>
<organism evidence="9">
    <name type="scientific">Caldiarchaeum subterraneum</name>
    <dbReference type="NCBI Taxonomy" id="311458"/>
    <lineage>
        <taxon>Archaea</taxon>
        <taxon>Nitrososphaerota</taxon>
        <taxon>Candidatus Caldarchaeales</taxon>
        <taxon>Candidatus Caldarchaeaceae</taxon>
        <taxon>Candidatus Caldarchaeum</taxon>
    </lineage>
</organism>
<dbReference type="InterPro" id="IPR037069">
    <property type="entry name" value="AcylCoA_DH/ox_N_sf"/>
</dbReference>
<gene>
    <name evidence="9" type="ORF">ENM42_02775</name>
</gene>
<evidence type="ECO:0000256" key="5">
    <source>
        <dbReference type="RuleBase" id="RU362125"/>
    </source>
</evidence>